<keyword evidence="7" id="KW-0560">Oxidoreductase</keyword>
<name>A0A166TDW4_9PEZI</name>
<dbReference type="PANTHER" id="PTHR33353:SF2">
    <property type="entry name" value="ENDO-BETA-1,4-GLUCANASE D"/>
    <property type="match status" value="1"/>
</dbReference>
<evidence type="ECO:0000256" key="11">
    <source>
        <dbReference type="ARBA" id="ARBA00023277"/>
    </source>
</evidence>
<dbReference type="EMBL" id="LFIV01000064">
    <property type="protein sequence ID" value="KZL71948.1"/>
    <property type="molecule type" value="Genomic_DNA"/>
</dbReference>
<feature type="domain" description="CBM1" evidence="17">
    <location>
        <begin position="288"/>
        <end position="323"/>
    </location>
</feature>
<keyword evidence="6" id="KW-0136">Cellulose degradation</keyword>
<evidence type="ECO:0000256" key="1">
    <source>
        <dbReference type="ARBA" id="ARBA00001973"/>
    </source>
</evidence>
<dbReference type="GO" id="GO:0030248">
    <property type="term" value="F:cellulose binding"/>
    <property type="evidence" value="ECO:0007669"/>
    <property type="project" value="InterPro"/>
</dbReference>
<evidence type="ECO:0000256" key="12">
    <source>
        <dbReference type="ARBA" id="ARBA00023326"/>
    </source>
</evidence>
<comment type="subcellular location">
    <subcellularLocation>
        <location evidence="2">Secreted</location>
    </subcellularLocation>
</comment>
<dbReference type="SUPFAM" id="SSF57180">
    <property type="entry name" value="Cellulose-binding domain"/>
    <property type="match status" value="1"/>
</dbReference>
<keyword evidence="5 16" id="KW-0732">Signal</keyword>
<evidence type="ECO:0000256" key="13">
    <source>
        <dbReference type="ARBA" id="ARBA00044502"/>
    </source>
</evidence>
<proteinExistence type="inferred from homology"/>
<keyword evidence="12" id="KW-0624">Polysaccharide degradation</keyword>
<evidence type="ECO:0000256" key="10">
    <source>
        <dbReference type="ARBA" id="ARBA00023157"/>
    </source>
</evidence>
<keyword evidence="9" id="KW-0503">Monooxygenase</keyword>
<dbReference type="InterPro" id="IPR005103">
    <property type="entry name" value="AA9_LPMO"/>
</dbReference>
<keyword evidence="8" id="KW-0186">Copper</keyword>
<evidence type="ECO:0000259" key="17">
    <source>
        <dbReference type="PROSITE" id="PS51164"/>
    </source>
</evidence>
<dbReference type="AlphaFoldDB" id="A0A166TDW4"/>
<gene>
    <name evidence="18" type="ORF">CT0861_01240</name>
</gene>
<dbReference type="InterPro" id="IPR049892">
    <property type="entry name" value="AA9"/>
</dbReference>
<evidence type="ECO:0000256" key="2">
    <source>
        <dbReference type="ARBA" id="ARBA00004613"/>
    </source>
</evidence>
<dbReference type="EC" id="1.14.99.56" evidence="15"/>
<evidence type="ECO:0000313" key="18">
    <source>
        <dbReference type="EMBL" id="KZL71948.1"/>
    </source>
</evidence>
<evidence type="ECO:0000256" key="16">
    <source>
        <dbReference type="SAM" id="SignalP"/>
    </source>
</evidence>
<dbReference type="GO" id="GO:0030245">
    <property type="term" value="P:cellulose catabolic process"/>
    <property type="evidence" value="ECO:0007669"/>
    <property type="project" value="UniProtKB-KW"/>
</dbReference>
<dbReference type="PROSITE" id="PS00562">
    <property type="entry name" value="CBM1_1"/>
    <property type="match status" value="1"/>
</dbReference>
<organism evidence="18 19">
    <name type="scientific">Colletotrichum tofieldiae</name>
    <dbReference type="NCBI Taxonomy" id="708197"/>
    <lineage>
        <taxon>Eukaryota</taxon>
        <taxon>Fungi</taxon>
        <taxon>Dikarya</taxon>
        <taxon>Ascomycota</taxon>
        <taxon>Pezizomycotina</taxon>
        <taxon>Sordariomycetes</taxon>
        <taxon>Hypocreomycetidae</taxon>
        <taxon>Glomerellales</taxon>
        <taxon>Glomerellaceae</taxon>
        <taxon>Colletotrichum</taxon>
        <taxon>Colletotrichum spaethianum species complex</taxon>
    </lineage>
</organism>
<keyword evidence="19" id="KW-1185">Reference proteome</keyword>
<keyword evidence="4" id="KW-0479">Metal-binding</keyword>
<dbReference type="PANTHER" id="PTHR33353">
    <property type="entry name" value="PUTATIVE (AFU_ORTHOLOGUE AFUA_1G12560)-RELATED"/>
    <property type="match status" value="1"/>
</dbReference>
<evidence type="ECO:0000256" key="5">
    <source>
        <dbReference type="ARBA" id="ARBA00022729"/>
    </source>
</evidence>
<evidence type="ECO:0000256" key="6">
    <source>
        <dbReference type="ARBA" id="ARBA00023001"/>
    </source>
</evidence>
<comment type="catalytic activity">
    <reaction evidence="14">
        <text>[(1-&gt;4)-beta-D-glucosyl]n+m + reduced acceptor + O2 = 4-dehydro-beta-D-glucosyl-[(1-&gt;4)-beta-D-glucosyl]n-1 + [(1-&gt;4)-beta-D-glucosyl]m + acceptor + H2O.</text>
        <dbReference type="EC" id="1.14.99.56"/>
    </reaction>
</comment>
<feature type="signal peptide" evidence="16">
    <location>
        <begin position="1"/>
        <end position="17"/>
    </location>
</feature>
<dbReference type="PROSITE" id="PS51164">
    <property type="entry name" value="CBM1_2"/>
    <property type="match status" value="1"/>
</dbReference>
<comment type="similarity">
    <text evidence="13">Belongs to the polysaccharide monooxygenase AA9 family.</text>
</comment>
<comment type="caution">
    <text evidence="18">The sequence shown here is derived from an EMBL/GenBank/DDBJ whole genome shotgun (WGS) entry which is preliminary data.</text>
</comment>
<comment type="cofactor">
    <cofactor evidence="1">
        <name>Cu(2+)</name>
        <dbReference type="ChEBI" id="CHEBI:29036"/>
    </cofactor>
</comment>
<dbReference type="STRING" id="708197.A0A166TDW4"/>
<keyword evidence="10" id="KW-1015">Disulfide bond</keyword>
<feature type="chain" id="PRO_5007880006" description="lytic cellulose monooxygenase (C4-dehydrogenating)" evidence="16">
    <location>
        <begin position="18"/>
        <end position="323"/>
    </location>
</feature>
<dbReference type="GO" id="GO:0046872">
    <property type="term" value="F:metal ion binding"/>
    <property type="evidence" value="ECO:0007669"/>
    <property type="project" value="UniProtKB-KW"/>
</dbReference>
<dbReference type="Gene3D" id="2.70.50.70">
    <property type="match status" value="1"/>
</dbReference>
<keyword evidence="11" id="KW-0119">Carbohydrate metabolism</keyword>
<evidence type="ECO:0000256" key="3">
    <source>
        <dbReference type="ARBA" id="ARBA00022525"/>
    </source>
</evidence>
<evidence type="ECO:0000256" key="8">
    <source>
        <dbReference type="ARBA" id="ARBA00023008"/>
    </source>
</evidence>
<evidence type="ECO:0000256" key="7">
    <source>
        <dbReference type="ARBA" id="ARBA00023002"/>
    </source>
</evidence>
<dbReference type="InterPro" id="IPR000254">
    <property type="entry name" value="CBD"/>
</dbReference>
<reference evidence="18 19" key="1">
    <citation type="submission" date="2015-06" db="EMBL/GenBank/DDBJ databases">
        <title>Survival trade-offs in plant roots during colonization by closely related pathogenic and mutualistic fungi.</title>
        <authorList>
            <person name="Hacquard S."/>
            <person name="Kracher B."/>
            <person name="Hiruma K."/>
            <person name="Weinman A."/>
            <person name="Muench P."/>
            <person name="Garrido Oter R."/>
            <person name="Ver Loren van Themaat E."/>
            <person name="Dallerey J.-F."/>
            <person name="Damm U."/>
            <person name="Henrissat B."/>
            <person name="Lespinet O."/>
            <person name="Thon M."/>
            <person name="Kemen E."/>
            <person name="McHardy A.C."/>
            <person name="Schulze-Lefert P."/>
            <person name="O'Connell R.J."/>
        </authorList>
    </citation>
    <scope>NUCLEOTIDE SEQUENCE [LARGE SCALE GENOMIC DNA]</scope>
    <source>
        <strain evidence="18 19">0861</strain>
    </source>
</reference>
<evidence type="ECO:0000256" key="15">
    <source>
        <dbReference type="ARBA" id="ARBA00047174"/>
    </source>
</evidence>
<dbReference type="CDD" id="cd21175">
    <property type="entry name" value="LPMO_AA9"/>
    <property type="match status" value="1"/>
</dbReference>
<protein>
    <recommendedName>
        <fullName evidence="15">lytic cellulose monooxygenase (C4-dehydrogenating)</fullName>
        <ecNumber evidence="15">1.14.99.56</ecNumber>
    </recommendedName>
</protein>
<keyword evidence="3" id="KW-0964">Secreted</keyword>
<evidence type="ECO:0000256" key="14">
    <source>
        <dbReference type="ARBA" id="ARBA00045077"/>
    </source>
</evidence>
<accession>A0A166TDW4</accession>
<sequence>MKVSAFVLGAVAQVASAHYFFDATVVNGVASSSFKYIRDFTRPTKYNPIKFSSNPAVDIRDNSFVDGPDIRCNQGAFSKAGSTEVLTVNAGSAVTVKLGVGATMQHPGPALVYLSRAPNDNVKTYDGSGDWFKIYQEGVCNQGGDFTKDAWCTYNKNVITATIPKNTPSGEYLFRAEHIGIHKSHVNQPEHYVSCVQIKVVGGGSGTPGPTVKFPGAYKDSDAYAKFSIYGGYKSFPFPGPTVWDGASGSSSSNAASANASAAAPAATPVNTPASSPAKTPAAAAGSECSSFYGQCGGKGFSGPKCCSRGTCKEINEYYSQCA</sequence>
<dbReference type="SMART" id="SM00236">
    <property type="entry name" value="fCBD"/>
    <property type="match status" value="1"/>
</dbReference>
<dbReference type="Proteomes" id="UP000076552">
    <property type="component" value="Unassembled WGS sequence"/>
</dbReference>
<evidence type="ECO:0000256" key="4">
    <source>
        <dbReference type="ARBA" id="ARBA00022723"/>
    </source>
</evidence>
<dbReference type="GO" id="GO:0005576">
    <property type="term" value="C:extracellular region"/>
    <property type="evidence" value="ECO:0007669"/>
    <property type="project" value="UniProtKB-SubCell"/>
</dbReference>
<dbReference type="GO" id="GO:0004497">
    <property type="term" value="F:monooxygenase activity"/>
    <property type="evidence" value="ECO:0007669"/>
    <property type="project" value="UniProtKB-KW"/>
</dbReference>
<dbReference type="InterPro" id="IPR035971">
    <property type="entry name" value="CBD_sf"/>
</dbReference>
<evidence type="ECO:0000256" key="9">
    <source>
        <dbReference type="ARBA" id="ARBA00023033"/>
    </source>
</evidence>
<dbReference type="Pfam" id="PF00734">
    <property type="entry name" value="CBM_1"/>
    <property type="match status" value="1"/>
</dbReference>
<evidence type="ECO:0000313" key="19">
    <source>
        <dbReference type="Proteomes" id="UP000076552"/>
    </source>
</evidence>
<dbReference type="Pfam" id="PF03443">
    <property type="entry name" value="AA9"/>
    <property type="match status" value="1"/>
</dbReference>